<gene>
    <name evidence="14" type="ORF">C4N19_04440</name>
</gene>
<dbReference type="InterPro" id="IPR011608">
    <property type="entry name" value="PRD"/>
</dbReference>
<organism evidence="14 15">
    <name type="scientific">Fusobacterium mortiferum ATCC 9817</name>
    <dbReference type="NCBI Taxonomy" id="469616"/>
    <lineage>
        <taxon>Bacteria</taxon>
        <taxon>Fusobacteriati</taxon>
        <taxon>Fusobacteriota</taxon>
        <taxon>Fusobacteriia</taxon>
        <taxon>Fusobacteriales</taxon>
        <taxon>Fusobacteriaceae</taxon>
        <taxon>Fusobacterium</taxon>
    </lineage>
</organism>
<evidence type="ECO:0000256" key="10">
    <source>
        <dbReference type="ARBA" id="ARBA00042072"/>
    </source>
</evidence>
<protein>
    <recommendedName>
        <fullName evidence="9">Ascorbate-specific PTS system EIIA component</fullName>
    </recommendedName>
    <alternativeName>
        <fullName evidence="10">Ascorbate-specific phosphotransferase enzyme IIA component</fullName>
    </alternativeName>
</protein>
<dbReference type="Pfam" id="PF00359">
    <property type="entry name" value="PTS_EIIA_2"/>
    <property type="match status" value="1"/>
</dbReference>
<dbReference type="Gene3D" id="3.40.930.10">
    <property type="entry name" value="Mannitol-specific EII, Chain A"/>
    <property type="match status" value="1"/>
</dbReference>
<keyword evidence="3" id="KW-0963">Cytoplasm</keyword>
<evidence type="ECO:0000256" key="9">
    <source>
        <dbReference type="ARBA" id="ARBA00041175"/>
    </source>
</evidence>
<reference evidence="15" key="1">
    <citation type="journal article" date="2018" name="MSphere">
        <title>Fusobacterium Genomics Using MinION and Illumina Sequencing Enables Genome Completion and Correction.</title>
        <authorList>
            <person name="Todd S.M."/>
            <person name="Settlage R.E."/>
            <person name="Lahmers K.K."/>
            <person name="Slade D.J."/>
        </authorList>
    </citation>
    <scope>NUCLEOTIDE SEQUENCE [LARGE SCALE GENOMIC DNA]</scope>
    <source>
        <strain evidence="15">ATCC 9817</strain>
    </source>
</reference>
<evidence type="ECO:0000256" key="6">
    <source>
        <dbReference type="ARBA" id="ARBA00022683"/>
    </source>
</evidence>
<dbReference type="GeneID" id="62762758"/>
<comment type="function">
    <text evidence="8">The phosphoenolpyruvate-dependent sugar phosphotransferase system (sugar PTS), a major carbohydrate active transport system, catalyzes the phosphorylation of incoming sugar substrates concomitantly with their translocation across the cell membrane. The enzyme II UlaABC PTS system is involved in ascorbate transport.</text>
</comment>
<dbReference type="InterPro" id="IPR051351">
    <property type="entry name" value="Ascorbate-PTS_EIIA_comp"/>
</dbReference>
<comment type="subcellular location">
    <subcellularLocation>
        <location evidence="1">Cytoplasm</location>
    </subcellularLocation>
</comment>
<evidence type="ECO:0000256" key="7">
    <source>
        <dbReference type="ARBA" id="ARBA00022777"/>
    </source>
</evidence>
<dbReference type="SUPFAM" id="SSF52794">
    <property type="entry name" value="PTS system IIB component-like"/>
    <property type="match status" value="1"/>
</dbReference>
<evidence type="ECO:0000256" key="2">
    <source>
        <dbReference type="ARBA" id="ARBA00022448"/>
    </source>
</evidence>
<dbReference type="PROSITE" id="PS51094">
    <property type="entry name" value="PTS_EIIA_TYPE_2"/>
    <property type="match status" value="1"/>
</dbReference>
<evidence type="ECO:0000259" key="12">
    <source>
        <dbReference type="PROSITE" id="PS51099"/>
    </source>
</evidence>
<dbReference type="Gene3D" id="3.40.50.2300">
    <property type="match status" value="1"/>
</dbReference>
<dbReference type="PROSITE" id="PS51372">
    <property type="entry name" value="PRD_2"/>
    <property type="match status" value="1"/>
</dbReference>
<feature type="domain" description="PTS EIIB type-2" evidence="12">
    <location>
        <begin position="394"/>
        <end position="484"/>
    </location>
</feature>
<keyword evidence="15" id="KW-1185">Reference proteome</keyword>
<keyword evidence="4" id="KW-0597">Phosphoprotein</keyword>
<dbReference type="RefSeq" id="WP_005883511.1">
    <property type="nucleotide sequence ID" value="NZ_CP028102.1"/>
</dbReference>
<keyword evidence="2" id="KW-0813">Transport</keyword>
<dbReference type="InterPro" id="IPR002178">
    <property type="entry name" value="PTS_EIIA_type-2_dom"/>
</dbReference>
<feature type="domain" description="PRD" evidence="13">
    <location>
        <begin position="283"/>
        <end position="390"/>
    </location>
</feature>
<dbReference type="SUPFAM" id="SSF55804">
    <property type="entry name" value="Phoshotransferase/anion transport protein"/>
    <property type="match status" value="1"/>
</dbReference>
<dbReference type="EMBL" id="CP028102">
    <property type="protein sequence ID" value="AVQ18363.1"/>
    <property type="molecule type" value="Genomic_DNA"/>
</dbReference>
<keyword evidence="6" id="KW-0598">Phosphotransferase system</keyword>
<dbReference type="InterPro" id="IPR036095">
    <property type="entry name" value="PTS_EIIB-like_sf"/>
</dbReference>
<dbReference type="SUPFAM" id="SSF63520">
    <property type="entry name" value="PTS-regulatory domain, PRD"/>
    <property type="match status" value="1"/>
</dbReference>
<evidence type="ECO:0000256" key="1">
    <source>
        <dbReference type="ARBA" id="ARBA00004496"/>
    </source>
</evidence>
<keyword evidence="7" id="KW-0418">Kinase</keyword>
<dbReference type="PANTHER" id="PTHR36203:SF1">
    <property type="entry name" value="ASCORBATE-SPECIFIC PTS SYSTEM EIIA COMPONENT"/>
    <property type="match status" value="1"/>
</dbReference>
<dbReference type="Gene3D" id="1.10.1790.10">
    <property type="entry name" value="PRD domain"/>
    <property type="match status" value="1"/>
</dbReference>
<evidence type="ECO:0000259" key="13">
    <source>
        <dbReference type="PROSITE" id="PS51372"/>
    </source>
</evidence>
<dbReference type="InterPro" id="IPR003501">
    <property type="entry name" value="PTS_EIIB_2/3"/>
</dbReference>
<evidence type="ECO:0000313" key="15">
    <source>
        <dbReference type="Proteomes" id="UP000240258"/>
    </source>
</evidence>
<dbReference type="PROSITE" id="PS51099">
    <property type="entry name" value="PTS_EIIB_TYPE_2"/>
    <property type="match status" value="1"/>
</dbReference>
<feature type="domain" description="PTS EIIA type-2" evidence="11">
    <location>
        <begin position="525"/>
        <end position="663"/>
    </location>
</feature>
<dbReference type="Pfam" id="PF02302">
    <property type="entry name" value="PTS_IIB"/>
    <property type="match status" value="1"/>
</dbReference>
<evidence type="ECO:0000256" key="4">
    <source>
        <dbReference type="ARBA" id="ARBA00022553"/>
    </source>
</evidence>
<dbReference type="InterPro" id="IPR036634">
    <property type="entry name" value="PRD_sf"/>
</dbReference>
<evidence type="ECO:0000313" key="14">
    <source>
        <dbReference type="EMBL" id="AVQ18363.1"/>
    </source>
</evidence>
<sequence length="663" mass="79121">MSLNKKHFELLLSLEKLNTLSELSIFLNTSERNIRYQIEELNFDLKEEYQIIINKQNISWSGINISYEKIFNDIDKIYYSFSTSERIALFMLHSLIFKENINISLFSKKLDISKPTLKNDIKLLQEQLKESKIYLLQSETSDYYFKYNDIDFCFFLVSFLNKYIIFKNNNFKPRKKTFFYQYFFKKLNINELFKIDYSLINAIQENNFISDEALNLFIIFTCILNYYQPNLKYKSNINFFKSSSEFKIINNILPELNIDYKLWLCDFLIGISYNKNNPLGIFKNWLNIEMEIYKIILDFSNLKKINLTEDKILHQELLNHLKPLLYRALKNINLGNSILREIKHNYNNSFEICKNIFIGFEKNTSIKISEDEIAFVVLLFERAIQRIEKNKTIKNIAIVCNFGISTSSFLKMRLKELFKINNIQTYSLQEYQNNLNKIPDLIITTIDLEERDDKIPIVKVSPILTKTDIEILKNFSFDISMINTEEFIAELKKICDKLEIEKLKTLIKDKYSSFFYEKPLKHIEKFIEPFLINEIDKVDSIEEAIKICASPLFEYKYVDNSYITSLIKTSTTPKNTNIYIGEHTIFPHCSNKNNVFDTKFSFLKLKEPIIFKNKKCKLIICFCTNQKNIYHNFLFKLFELIEKEEEEFYKLPLSEYYDYLNNL</sequence>
<name>A0ABN5JD09_FUSMR</name>
<dbReference type="PANTHER" id="PTHR36203">
    <property type="entry name" value="ASCORBATE-SPECIFIC PTS SYSTEM EIIA COMPONENT"/>
    <property type="match status" value="1"/>
</dbReference>
<evidence type="ECO:0000256" key="8">
    <source>
        <dbReference type="ARBA" id="ARBA00037387"/>
    </source>
</evidence>
<proteinExistence type="predicted"/>
<evidence type="ECO:0000256" key="3">
    <source>
        <dbReference type="ARBA" id="ARBA00022490"/>
    </source>
</evidence>
<accession>A0ABN5JD09</accession>
<dbReference type="InterPro" id="IPR016152">
    <property type="entry name" value="PTrfase/Anion_transptr"/>
</dbReference>
<dbReference type="CDD" id="cd05568">
    <property type="entry name" value="PTS_IIB_bgl_like"/>
    <property type="match status" value="1"/>
</dbReference>
<dbReference type="InterPro" id="IPR013011">
    <property type="entry name" value="PTS_EIIB_2"/>
</dbReference>
<dbReference type="Pfam" id="PF00874">
    <property type="entry name" value="PRD"/>
    <property type="match status" value="1"/>
</dbReference>
<evidence type="ECO:0000259" key="11">
    <source>
        <dbReference type="PROSITE" id="PS51094"/>
    </source>
</evidence>
<keyword evidence="5" id="KW-0808">Transferase</keyword>
<dbReference type="Proteomes" id="UP000240258">
    <property type="component" value="Chromosome"/>
</dbReference>
<evidence type="ECO:0000256" key="5">
    <source>
        <dbReference type="ARBA" id="ARBA00022679"/>
    </source>
</evidence>